<dbReference type="SMART" id="SM00913">
    <property type="entry name" value="IBN_N"/>
    <property type="match status" value="1"/>
</dbReference>
<keyword evidence="5" id="KW-0653">Protein transport</keyword>
<dbReference type="PANTHER" id="PTHR10527">
    <property type="entry name" value="IMPORTIN BETA"/>
    <property type="match status" value="1"/>
</dbReference>
<dbReference type="SUPFAM" id="SSF48371">
    <property type="entry name" value="ARM repeat"/>
    <property type="match status" value="1"/>
</dbReference>
<keyword evidence="2" id="KW-0813">Transport</keyword>
<dbReference type="Gramene" id="KZN08689">
    <property type="protein sequence ID" value="KZN08689"/>
    <property type="gene ID" value="DCAR_001345"/>
</dbReference>
<dbReference type="Gene3D" id="1.25.10.10">
    <property type="entry name" value="Leucine-rich Repeat Variant"/>
    <property type="match status" value="2"/>
</dbReference>
<keyword evidence="4" id="KW-0677">Repeat</keyword>
<organism evidence="7">
    <name type="scientific">Daucus carota subsp. sativus</name>
    <name type="common">Carrot</name>
    <dbReference type="NCBI Taxonomy" id="79200"/>
    <lineage>
        <taxon>Eukaryota</taxon>
        <taxon>Viridiplantae</taxon>
        <taxon>Streptophyta</taxon>
        <taxon>Embryophyta</taxon>
        <taxon>Tracheophyta</taxon>
        <taxon>Spermatophyta</taxon>
        <taxon>Magnoliopsida</taxon>
        <taxon>eudicotyledons</taxon>
        <taxon>Gunneridae</taxon>
        <taxon>Pentapetalae</taxon>
        <taxon>asterids</taxon>
        <taxon>campanulids</taxon>
        <taxon>Apiales</taxon>
        <taxon>Apiaceae</taxon>
        <taxon>Apioideae</taxon>
        <taxon>Scandiceae</taxon>
        <taxon>Daucinae</taxon>
        <taxon>Daucus</taxon>
        <taxon>Daucus sect. Daucus</taxon>
    </lineage>
</organism>
<dbReference type="GO" id="GO:0005737">
    <property type="term" value="C:cytoplasm"/>
    <property type="evidence" value="ECO:0007669"/>
    <property type="project" value="UniProtKB-SubCell"/>
</dbReference>
<dbReference type="InterPro" id="IPR011989">
    <property type="entry name" value="ARM-like"/>
</dbReference>
<dbReference type="InterPro" id="IPR016024">
    <property type="entry name" value="ARM-type_fold"/>
</dbReference>
<proteinExistence type="predicted"/>
<accession>A0A166G912</accession>
<dbReference type="AlphaFoldDB" id="A0A166G912"/>
<dbReference type="STRING" id="79200.A0A166G912"/>
<evidence type="ECO:0000256" key="1">
    <source>
        <dbReference type="ARBA" id="ARBA00004496"/>
    </source>
</evidence>
<dbReference type="Pfam" id="PF03810">
    <property type="entry name" value="IBN_N"/>
    <property type="match status" value="1"/>
</dbReference>
<keyword evidence="3" id="KW-0963">Cytoplasm</keyword>
<dbReference type="EMBL" id="LNRQ01000001">
    <property type="protein sequence ID" value="KZN08689.1"/>
    <property type="molecule type" value="Genomic_DNA"/>
</dbReference>
<evidence type="ECO:0000256" key="2">
    <source>
        <dbReference type="ARBA" id="ARBA00022448"/>
    </source>
</evidence>
<dbReference type="Pfam" id="PF13513">
    <property type="entry name" value="HEAT_EZ"/>
    <property type="match status" value="1"/>
</dbReference>
<comment type="subcellular location">
    <subcellularLocation>
        <location evidence="1">Cytoplasm</location>
    </subcellularLocation>
</comment>
<evidence type="ECO:0000256" key="3">
    <source>
        <dbReference type="ARBA" id="ARBA00022490"/>
    </source>
</evidence>
<protein>
    <recommendedName>
        <fullName evidence="6">Importin N-terminal domain-containing protein</fullName>
    </recommendedName>
</protein>
<dbReference type="GO" id="GO:0031267">
    <property type="term" value="F:small GTPase binding"/>
    <property type="evidence" value="ECO:0007669"/>
    <property type="project" value="InterPro"/>
</dbReference>
<gene>
    <name evidence="7" type="ORF">DCAR_001345</name>
</gene>
<sequence>MNLVSPASCYPSAYYVPQDEVSNPRLYYSHEYEPPPTVTPKSYASNLCGYQMFDTSSEREYVFANDNFDTTRTVASLYTLTCHTLSTGQPYYALESASPLTTPCSNVASSIELISVLNNHEFGEELTNINEVANGVSVLVKTGGYKECGDGRSTVMGGNDEDKRLRGNLLENNINLGDVIKDDNNKENKVKSAVEEIENDIDDVIGDGSLTDPTRTVIRLEKLTNTFDYLFVMDNFQIHQNSSSVTEYVEDFMHIKNRAEFIFKRKFDDDLLSYCFVEGLKEDFRDALELWAPRTLQEAIILARYQEFLLEESLMVVNVEMKCDKSQFWQQLQRYSQFPDFNNYLAFIFSRAQSTSVEVRQAAGLLLKNNLKNAYTAMPLENQEFIKSELLPCLGARDRQIRSTTGTIISVLIQLGGAASWPELLNTLVNCLDSNDLNLMEGAMDDLSKICEDIPQVMDSETPGLSERPINIFLPRLFQLFQFPHALLRKLSVASNNQYIMLIPSVLYIFMDKFLQVLFILANDPNVEVRILVCAAFVQLIEVCPAFLEPHLRNVIEYMLQVNNDLDDAVSLEVLPTLMHVEAKLSTSDDETWKEREAAVLALDAIAESWLNDPYPHLSQIVAFLTPLLDDKFSLIRSISCWTLSRFSKFSVEGINHPEGHKPFDKVLVGVLRRILDTNKRVQEAACSAFSTLEEEAVEELPPRLDIILQHFMCAFGKYQRRNLRIVYDVIETLADAVGGDLNQPMHLDVLMPPLIAKWQQLSYSDKDLLPLLECFTSIAQALGTRFSLFVQPVSQRCINISRTSRHIPWAGTEVFASGTIECEETIFTWVQQHNYLVSSIARRMASAWYWSIVRLVFDPGDFIYSHPGDFSCCEHP</sequence>
<name>A0A166G912_DAUCS</name>
<evidence type="ECO:0000256" key="4">
    <source>
        <dbReference type="ARBA" id="ARBA00022737"/>
    </source>
</evidence>
<comment type="caution">
    <text evidence="7">The sequence shown here is derived from an EMBL/GenBank/DDBJ whole genome shotgun (WGS) entry which is preliminary data.</text>
</comment>
<evidence type="ECO:0000256" key="5">
    <source>
        <dbReference type="ARBA" id="ARBA00022927"/>
    </source>
</evidence>
<dbReference type="PROSITE" id="PS50166">
    <property type="entry name" value="IMPORTIN_B_NT"/>
    <property type="match status" value="1"/>
</dbReference>
<dbReference type="InterPro" id="IPR040122">
    <property type="entry name" value="Importin_beta"/>
</dbReference>
<feature type="domain" description="Importin N-terminal" evidence="6">
    <location>
        <begin position="328"/>
        <end position="396"/>
    </location>
</feature>
<evidence type="ECO:0000313" key="7">
    <source>
        <dbReference type="EMBL" id="KZN08689.1"/>
    </source>
</evidence>
<dbReference type="GO" id="GO:0006606">
    <property type="term" value="P:protein import into nucleus"/>
    <property type="evidence" value="ECO:0007669"/>
    <property type="project" value="InterPro"/>
</dbReference>
<evidence type="ECO:0000259" key="6">
    <source>
        <dbReference type="PROSITE" id="PS50166"/>
    </source>
</evidence>
<dbReference type="InterPro" id="IPR001494">
    <property type="entry name" value="Importin-beta_N"/>
</dbReference>
<reference evidence="7" key="1">
    <citation type="journal article" date="2016" name="Nat. Genet.">
        <title>A high-quality carrot genome assembly provides new insights into carotenoid accumulation and asterid genome evolution.</title>
        <authorList>
            <person name="Iorizzo M."/>
            <person name="Ellison S."/>
            <person name="Senalik D."/>
            <person name="Zeng P."/>
            <person name="Satapoomin P."/>
            <person name="Huang J."/>
            <person name="Bowman M."/>
            <person name="Iovene M."/>
            <person name="Sanseverino W."/>
            <person name="Cavagnaro P."/>
            <person name="Yildiz M."/>
            <person name="Macko-Podgorni A."/>
            <person name="Moranska E."/>
            <person name="Grzebelus E."/>
            <person name="Grzebelus D."/>
            <person name="Ashrafi H."/>
            <person name="Zheng Z."/>
            <person name="Cheng S."/>
            <person name="Spooner D."/>
            <person name="Van Deynze A."/>
            <person name="Simon P."/>
        </authorList>
    </citation>
    <scope>NUCLEOTIDE SEQUENCE [LARGE SCALE GENOMIC DNA]</scope>
    <source>
        <tissue evidence="7">Leaf</tissue>
    </source>
</reference>